<protein>
    <recommendedName>
        <fullName evidence="2">Reverse transcriptase domain-containing protein</fullName>
    </recommendedName>
</protein>
<evidence type="ECO:0000313" key="3">
    <source>
        <dbReference type="EMBL" id="KAJ5283928.1"/>
    </source>
</evidence>
<proteinExistence type="predicted"/>
<dbReference type="EMBL" id="JAPVEB010000001">
    <property type="protein sequence ID" value="KAJ5283928.1"/>
    <property type="molecule type" value="Genomic_DNA"/>
</dbReference>
<dbReference type="InterPro" id="IPR000477">
    <property type="entry name" value="RT_dom"/>
</dbReference>
<gene>
    <name evidence="3" type="ORF">N7505_001908</name>
</gene>
<feature type="region of interest" description="Disordered" evidence="1">
    <location>
        <begin position="112"/>
        <end position="174"/>
    </location>
</feature>
<organism evidence="3 4">
    <name type="scientific">Penicillium chrysogenum</name>
    <name type="common">Penicillium notatum</name>
    <dbReference type="NCBI Taxonomy" id="5076"/>
    <lineage>
        <taxon>Eukaryota</taxon>
        <taxon>Fungi</taxon>
        <taxon>Dikarya</taxon>
        <taxon>Ascomycota</taxon>
        <taxon>Pezizomycotina</taxon>
        <taxon>Eurotiomycetes</taxon>
        <taxon>Eurotiomycetidae</taxon>
        <taxon>Eurotiales</taxon>
        <taxon>Aspergillaceae</taxon>
        <taxon>Penicillium</taxon>
        <taxon>Penicillium chrysogenum species complex</taxon>
    </lineage>
</organism>
<evidence type="ECO:0000259" key="2">
    <source>
        <dbReference type="PROSITE" id="PS50878"/>
    </source>
</evidence>
<comment type="caution">
    <text evidence="3">The sequence shown here is derived from an EMBL/GenBank/DDBJ whole genome shotgun (WGS) entry which is preliminary data.</text>
</comment>
<feature type="compositionally biased region" description="Basic residues" evidence="1">
    <location>
        <begin position="151"/>
        <end position="161"/>
    </location>
</feature>
<dbReference type="InterPro" id="IPR043502">
    <property type="entry name" value="DNA/RNA_pol_sf"/>
</dbReference>
<dbReference type="InterPro" id="IPR043128">
    <property type="entry name" value="Rev_trsase/Diguanyl_cyclase"/>
</dbReference>
<dbReference type="PROSITE" id="PS50878">
    <property type="entry name" value="RT_POL"/>
    <property type="match status" value="1"/>
</dbReference>
<dbReference type="Gene3D" id="3.30.70.270">
    <property type="match status" value="1"/>
</dbReference>
<dbReference type="SUPFAM" id="SSF56672">
    <property type="entry name" value="DNA/RNA polymerases"/>
    <property type="match status" value="1"/>
</dbReference>
<feature type="compositionally biased region" description="Basic and acidic residues" evidence="1">
    <location>
        <begin position="140"/>
        <end position="149"/>
    </location>
</feature>
<feature type="domain" description="Reverse transcriptase" evidence="2">
    <location>
        <begin position="1"/>
        <end position="73"/>
    </location>
</feature>
<accession>A0ABQ8WY93</accession>
<evidence type="ECO:0000256" key="1">
    <source>
        <dbReference type="SAM" id="MobiDB-lite"/>
    </source>
</evidence>
<reference evidence="3 4" key="1">
    <citation type="journal article" date="2023" name="IMA Fungus">
        <title>Comparative genomic study of the Penicillium genus elucidates a diverse pangenome and 15 lateral gene transfer events.</title>
        <authorList>
            <person name="Petersen C."/>
            <person name="Sorensen T."/>
            <person name="Nielsen M.R."/>
            <person name="Sondergaard T.E."/>
            <person name="Sorensen J.L."/>
            <person name="Fitzpatrick D.A."/>
            <person name="Frisvad J.C."/>
            <person name="Nielsen K.L."/>
        </authorList>
    </citation>
    <scope>NUCLEOTIDE SEQUENCE [LARGE SCALE GENOMIC DNA]</scope>
    <source>
        <strain evidence="3 4">IBT 3361</strain>
    </source>
</reference>
<keyword evidence="4" id="KW-1185">Reference proteome</keyword>
<feature type="region of interest" description="Disordered" evidence="1">
    <location>
        <begin position="71"/>
        <end position="95"/>
    </location>
</feature>
<evidence type="ECO:0000313" key="4">
    <source>
        <dbReference type="Proteomes" id="UP001220256"/>
    </source>
</evidence>
<name>A0ABQ8WY93_PENCH</name>
<dbReference type="Proteomes" id="UP001220256">
    <property type="component" value="Unassembled WGS sequence"/>
</dbReference>
<sequence>MDLLLKEFIEFCRAYLDDLVAASDTFDDHVYHLTLLLDVLEEHGIMLEPRKAYIAFPEVSLLGQRVDALGMTTPQDKDQGNRRTGFSTHPGNLPWHERRITPVCAALRQEVRTTTAPQDRAPTREPHQGSPTAADTEAAIELRDSDPAARGRSRGRPHGRRPHAEILARYTIDA</sequence>